<protein>
    <recommendedName>
        <fullName evidence="1">Putative membrane protein insertion efficiency factor</fullName>
    </recommendedName>
</protein>
<dbReference type="Pfam" id="PF01809">
    <property type="entry name" value="YidD"/>
    <property type="match status" value="1"/>
</dbReference>
<comment type="subcellular location">
    <subcellularLocation>
        <location evidence="1">Cell membrane</location>
        <topology evidence="1">Peripheral membrane protein</topology>
        <orientation evidence="1">Cytoplasmic side</orientation>
    </subcellularLocation>
</comment>
<dbReference type="PANTHER" id="PTHR33383:SF1">
    <property type="entry name" value="MEMBRANE PROTEIN INSERTION EFFICIENCY FACTOR-RELATED"/>
    <property type="match status" value="1"/>
</dbReference>
<dbReference type="HAMAP" id="MF_00386">
    <property type="entry name" value="UPF0161_YidD"/>
    <property type="match status" value="1"/>
</dbReference>
<proteinExistence type="inferred from homology"/>
<comment type="caution">
    <text evidence="2">The sequence shown here is derived from an EMBL/GenBank/DDBJ whole genome shotgun (WGS) entry which is preliminary data.</text>
</comment>
<dbReference type="SMART" id="SM01234">
    <property type="entry name" value="Haemolytic"/>
    <property type="match status" value="1"/>
</dbReference>
<dbReference type="PANTHER" id="PTHR33383">
    <property type="entry name" value="MEMBRANE PROTEIN INSERTION EFFICIENCY FACTOR-RELATED"/>
    <property type="match status" value="1"/>
</dbReference>
<comment type="function">
    <text evidence="1">Could be involved in insertion of integral membrane proteins into the membrane.</text>
</comment>
<evidence type="ECO:0000313" key="2">
    <source>
        <dbReference type="EMBL" id="GAN94997.1"/>
    </source>
</evidence>
<sequence length="98" mass="10669">MSTSSISLPAHMLRAVIRAYQLVIRPIWGAHCRFTPSCSHYARDAIARHGAMRGGVLAGWRILRCNPWNAGGHDPVPATACGCDMHDSMKNTKSLAGR</sequence>
<dbReference type="NCBIfam" id="TIGR00278">
    <property type="entry name" value="membrane protein insertion efficiency factor YidD"/>
    <property type="match status" value="1"/>
</dbReference>
<keyword evidence="1" id="KW-1003">Cell membrane</keyword>
<keyword evidence="1" id="KW-0472">Membrane</keyword>
<comment type="similarity">
    <text evidence="1">Belongs to the UPF0161 family.</text>
</comment>
<reference evidence="2 3" key="1">
    <citation type="submission" date="2012-11" db="EMBL/GenBank/DDBJ databases">
        <title>Whole genome sequence of Gluconacetobacter europaeus NBRC3261.</title>
        <authorList>
            <person name="Azuma Y."/>
            <person name="Higashiura N."/>
            <person name="Hirakawa H."/>
            <person name="Matsushita K."/>
        </authorList>
    </citation>
    <scope>NUCLEOTIDE SEQUENCE [LARGE SCALE GENOMIC DNA]</scope>
    <source>
        <strain evidence="2 3">NBRC 3261</strain>
    </source>
</reference>
<dbReference type="RefSeq" id="WP_048849358.1">
    <property type="nucleotide sequence ID" value="NZ_BANI01000004.1"/>
</dbReference>
<organism evidence="2 3">
    <name type="scientific">Komagataeibacter europaeus NBRC 3261</name>
    <dbReference type="NCBI Taxonomy" id="1234669"/>
    <lineage>
        <taxon>Bacteria</taxon>
        <taxon>Pseudomonadati</taxon>
        <taxon>Pseudomonadota</taxon>
        <taxon>Alphaproteobacteria</taxon>
        <taxon>Acetobacterales</taxon>
        <taxon>Acetobacteraceae</taxon>
        <taxon>Komagataeibacter</taxon>
    </lineage>
</organism>
<evidence type="ECO:0000313" key="3">
    <source>
        <dbReference type="Proteomes" id="UP000032675"/>
    </source>
</evidence>
<dbReference type="AlphaFoldDB" id="A0A0D6PUJ3"/>
<dbReference type="InterPro" id="IPR002696">
    <property type="entry name" value="Membr_insert_effic_factor_YidD"/>
</dbReference>
<dbReference type="Proteomes" id="UP000032675">
    <property type="component" value="Unassembled WGS sequence"/>
</dbReference>
<name>A0A0D6PUJ3_KOMEU</name>
<dbReference type="GO" id="GO:0005886">
    <property type="term" value="C:plasma membrane"/>
    <property type="evidence" value="ECO:0007669"/>
    <property type="project" value="UniProtKB-SubCell"/>
</dbReference>
<evidence type="ECO:0000256" key="1">
    <source>
        <dbReference type="HAMAP-Rule" id="MF_00386"/>
    </source>
</evidence>
<dbReference type="EMBL" id="BANI01000004">
    <property type="protein sequence ID" value="GAN94997.1"/>
    <property type="molecule type" value="Genomic_DNA"/>
</dbReference>
<accession>A0A0D6PUJ3</accession>
<gene>
    <name evidence="2" type="ORF">Geu3261_0004_041</name>
</gene>